<accession>A0A431WMN7</accession>
<dbReference type="PANTHER" id="PTHR35936:SF25">
    <property type="entry name" value="ABC TRANSPORTER SUBSTRATE-BINDING PROTEIN"/>
    <property type="match status" value="1"/>
</dbReference>
<dbReference type="AlphaFoldDB" id="A0A431WMN7"/>
<dbReference type="InterPro" id="IPR001638">
    <property type="entry name" value="Solute-binding_3/MltF_N"/>
</dbReference>
<evidence type="ECO:0000256" key="2">
    <source>
        <dbReference type="ARBA" id="ARBA00022729"/>
    </source>
</evidence>
<feature type="domain" description="Solute-binding protein family 3/N-terminal" evidence="3">
    <location>
        <begin position="15"/>
        <end position="228"/>
    </location>
</feature>
<comment type="caution">
    <text evidence="4">The sequence shown here is derived from an EMBL/GenBank/DDBJ whole genome shotgun (WGS) entry which is preliminary data.</text>
</comment>
<comment type="similarity">
    <text evidence="1">Belongs to the bacterial solute-binding protein 3 family.</text>
</comment>
<dbReference type="Proteomes" id="UP000267448">
    <property type="component" value="Unassembled WGS sequence"/>
</dbReference>
<evidence type="ECO:0000313" key="4">
    <source>
        <dbReference type="EMBL" id="RTR36850.1"/>
    </source>
</evidence>
<keyword evidence="2" id="KW-0732">Signal</keyword>
<dbReference type="Gene3D" id="3.40.190.10">
    <property type="entry name" value="Periplasmic binding protein-like II"/>
    <property type="match status" value="2"/>
</dbReference>
<keyword evidence="5" id="KW-1185">Reference proteome</keyword>
<dbReference type="OrthoDB" id="245568at2"/>
<dbReference type="PANTHER" id="PTHR35936">
    <property type="entry name" value="MEMBRANE-BOUND LYTIC MUREIN TRANSGLYCOSYLASE F"/>
    <property type="match status" value="1"/>
</dbReference>
<name>A0A431WMN7_9GAMM</name>
<evidence type="ECO:0000259" key="3">
    <source>
        <dbReference type="Pfam" id="PF00497"/>
    </source>
</evidence>
<sequence length="250" mass="28308">MTLLSSANARTLTIASSEGPPHMINDNHHGIDLDIVEAVLRRLGHDVSYDFMGLKRAHRELKLGRVDVTAPVFMQADGEGSYISSSIVLYQPMVFSLKASGLKPETISDLQGHSLLTFQGAPGYFGESFKQVARGDSYQELTDMGAIAELLTKGRYEYAVLDKYIFYYYYRLNDKQRDVSIFTEHQLIPPAPASSAFHDEKLRDEFNRELQLFIKSQEYLQIFERYLGSALLSTEQSAPESVPETDFRFN</sequence>
<protein>
    <submittedName>
        <fullName evidence="4">Transporter substrate-binding domain-containing protein</fullName>
    </submittedName>
</protein>
<proteinExistence type="inferred from homology"/>
<reference evidence="4 5" key="1">
    <citation type="submission" date="2018-12" db="EMBL/GenBank/DDBJ databases">
        <authorList>
            <person name="Yu L."/>
        </authorList>
    </citation>
    <scope>NUCLEOTIDE SEQUENCE [LARGE SCALE GENOMIC DNA]</scope>
    <source>
        <strain evidence="4 5">HAW-EB2</strain>
    </source>
</reference>
<dbReference type="Pfam" id="PF00497">
    <property type="entry name" value="SBP_bac_3"/>
    <property type="match status" value="1"/>
</dbReference>
<evidence type="ECO:0000256" key="1">
    <source>
        <dbReference type="ARBA" id="ARBA00010333"/>
    </source>
</evidence>
<gene>
    <name evidence="4" type="ORF">EKG38_21890</name>
</gene>
<evidence type="ECO:0000313" key="5">
    <source>
        <dbReference type="Proteomes" id="UP000267448"/>
    </source>
</evidence>
<dbReference type="SUPFAM" id="SSF53850">
    <property type="entry name" value="Periplasmic binding protein-like II"/>
    <property type="match status" value="1"/>
</dbReference>
<dbReference type="EMBL" id="RXNU01000018">
    <property type="protein sequence ID" value="RTR36850.1"/>
    <property type="molecule type" value="Genomic_DNA"/>
</dbReference>
<organism evidence="4 5">
    <name type="scientific">Shewanella canadensis</name>
    <dbReference type="NCBI Taxonomy" id="271096"/>
    <lineage>
        <taxon>Bacteria</taxon>
        <taxon>Pseudomonadati</taxon>
        <taxon>Pseudomonadota</taxon>
        <taxon>Gammaproteobacteria</taxon>
        <taxon>Alteromonadales</taxon>
        <taxon>Shewanellaceae</taxon>
        <taxon>Shewanella</taxon>
    </lineage>
</organism>